<dbReference type="OrthoDB" id="10593374at2759"/>
<feature type="compositionally biased region" description="Acidic residues" evidence="1">
    <location>
        <begin position="203"/>
        <end position="217"/>
    </location>
</feature>
<feature type="region of interest" description="Disordered" evidence="1">
    <location>
        <begin position="393"/>
        <end position="437"/>
    </location>
</feature>
<feature type="compositionally biased region" description="Acidic residues" evidence="1">
    <location>
        <begin position="158"/>
        <end position="178"/>
    </location>
</feature>
<comment type="caution">
    <text evidence="2">The sequence shown here is derived from an EMBL/GenBank/DDBJ whole genome shotgun (WGS) entry which is preliminary data.</text>
</comment>
<evidence type="ECO:0000313" key="3">
    <source>
        <dbReference type="Proteomes" id="UP000562929"/>
    </source>
</evidence>
<feature type="compositionally biased region" description="Basic and acidic residues" evidence="1">
    <location>
        <begin position="140"/>
        <end position="157"/>
    </location>
</feature>
<keyword evidence="3" id="KW-1185">Reference proteome</keyword>
<evidence type="ECO:0000256" key="1">
    <source>
        <dbReference type="SAM" id="MobiDB-lite"/>
    </source>
</evidence>
<feature type="compositionally biased region" description="Low complexity" evidence="1">
    <location>
        <begin position="267"/>
        <end position="304"/>
    </location>
</feature>
<feature type="compositionally biased region" description="Gly residues" evidence="1">
    <location>
        <begin position="222"/>
        <end position="266"/>
    </location>
</feature>
<name>A0A8H4Q2V8_9HYPO</name>
<organism evidence="2 3">
    <name type="scientific">Ophiocordyceps camponoti-floridani</name>
    <dbReference type="NCBI Taxonomy" id="2030778"/>
    <lineage>
        <taxon>Eukaryota</taxon>
        <taxon>Fungi</taxon>
        <taxon>Dikarya</taxon>
        <taxon>Ascomycota</taxon>
        <taxon>Pezizomycotina</taxon>
        <taxon>Sordariomycetes</taxon>
        <taxon>Hypocreomycetidae</taxon>
        <taxon>Hypocreales</taxon>
        <taxon>Ophiocordycipitaceae</taxon>
        <taxon>Ophiocordyceps</taxon>
    </lineage>
</organism>
<dbReference type="EMBL" id="JAACLJ010000007">
    <property type="protein sequence ID" value="KAF4583141.1"/>
    <property type="molecule type" value="Genomic_DNA"/>
</dbReference>
<feature type="compositionally biased region" description="Low complexity" evidence="1">
    <location>
        <begin position="420"/>
        <end position="437"/>
    </location>
</feature>
<evidence type="ECO:0000313" key="2">
    <source>
        <dbReference type="EMBL" id="KAF4583141.1"/>
    </source>
</evidence>
<sequence length="493" mass="52532">MQRVIIDILHRQQKTVKQCFTAFDVQHSHAVDFLARYVATHRIGRVMDFISERDVVDGRFFLSARGFDFIASEVDGFAGSIDLARMELPVMVDGWEPGPFEDNVRRKEAEIREAAEREPANPEPDVLELFKTALGPDLDPEVRESEVKGSVREKKAEEEAEEEAEEDAEGGSDDDSEDGSAGGDAGTQERPISVSDDGYNGSGEDEGEDEGSDEDSVSDNGSGSGKRVGSRPGSGGKTKPGNGSGGKTKPGNGSGGKTKPGNGSGSGTSSSSDAGSAGRRGSSSDPCSSTSDTDTTSSDSTSPPNNFRVVVKAIKPTITQVRRSLWPPTSTNMAEGYNGSRGAYGTELKPVLPNGRLNVNLRLSNLGLNLRLRLGNLNLGNLNLSNLNLSNLNLSNPNPSNKTTPMTPTRPPQARRSRSAHPAARPQPQQQWPAGARQRMDSLRAEYVIAEQGVGRLGVADFAALASYADWADFADLADEAFYADEVVAEEGA</sequence>
<dbReference type="AlphaFoldDB" id="A0A8H4Q2V8"/>
<gene>
    <name evidence="2" type="ORF">GQ602_006285</name>
</gene>
<feature type="region of interest" description="Disordered" evidence="1">
    <location>
        <begin position="133"/>
        <end position="307"/>
    </location>
</feature>
<proteinExistence type="predicted"/>
<accession>A0A8H4Q2V8</accession>
<dbReference type="Proteomes" id="UP000562929">
    <property type="component" value="Unassembled WGS sequence"/>
</dbReference>
<reference evidence="2 3" key="1">
    <citation type="journal article" date="2020" name="G3 (Bethesda)">
        <title>Genetic Underpinnings of Host Manipulation by Ophiocordyceps as Revealed by Comparative Transcriptomics.</title>
        <authorList>
            <person name="Will I."/>
            <person name="Das B."/>
            <person name="Trinh T."/>
            <person name="Brachmann A."/>
            <person name="Ohm R.A."/>
            <person name="de Bekker C."/>
        </authorList>
    </citation>
    <scope>NUCLEOTIDE SEQUENCE [LARGE SCALE GENOMIC DNA]</scope>
    <source>
        <strain evidence="2 3">EC05</strain>
    </source>
</reference>
<protein>
    <submittedName>
        <fullName evidence="2">Uncharacterized protein</fullName>
    </submittedName>
</protein>